<dbReference type="EMBL" id="MH834613">
    <property type="protein sequence ID" value="AYN58044.1"/>
    <property type="molecule type" value="Genomic_DNA"/>
</dbReference>
<dbReference type="KEGG" id="vg:55611955"/>
<accession>A0A3G2KGD1</accession>
<organism evidence="1 2">
    <name type="scientific">Mycobacterium phage Fowlmouth</name>
    <dbReference type="NCBI Taxonomy" id="2419978"/>
    <lineage>
        <taxon>Viruses</taxon>
        <taxon>Duplodnaviria</taxon>
        <taxon>Heunggongvirae</taxon>
        <taxon>Uroviricota</taxon>
        <taxon>Caudoviricetes</taxon>
        <taxon>Fowlmouthvirus</taxon>
        <taxon>Fowlmouthvirus fowlmouth</taxon>
    </lineage>
</organism>
<dbReference type="RefSeq" id="YP_009841762.1">
    <property type="nucleotide sequence ID" value="NC_048734.1"/>
</dbReference>
<name>A0A3G2KGD1_9CAUD</name>
<evidence type="ECO:0000313" key="1">
    <source>
        <dbReference type="EMBL" id="AYN58044.1"/>
    </source>
</evidence>
<evidence type="ECO:0000313" key="2">
    <source>
        <dbReference type="Proteomes" id="UP000278789"/>
    </source>
</evidence>
<proteinExistence type="predicted"/>
<keyword evidence="2" id="KW-1185">Reference proteome</keyword>
<dbReference type="GeneID" id="55611955"/>
<gene>
    <name evidence="1" type="primary">95</name>
    <name evidence="1" type="ORF">SEA_FOWLMOUTH_95</name>
</gene>
<dbReference type="Proteomes" id="UP000278789">
    <property type="component" value="Segment"/>
</dbReference>
<reference evidence="1" key="1">
    <citation type="submission" date="2018-09" db="EMBL/GenBank/DDBJ databases">
        <authorList>
            <person name="Bryant B."/>
            <person name="Burch A."/>
            <person name="Dorissaint R."/>
            <person name="Douthitt C."/>
            <person name="Garofalo J."/>
            <person name="Kuiack J."/>
            <person name="Marcillon S."/>
            <person name="Moreno J."/>
            <person name="Norus J."/>
            <person name="Parks M."/>
            <person name="Peroza J."/>
            <person name="Wilse K."/>
            <person name="Wiersma-Koch H."/>
            <person name="D'Elia T."/>
            <person name="Garlena R.A."/>
            <person name="Russell D.A."/>
            <person name="Pope W.H."/>
            <person name="Jacobs-Sera D."/>
            <person name="Hatfull G.F."/>
        </authorList>
    </citation>
    <scope>NUCLEOTIDE SEQUENCE [LARGE SCALE GENOMIC DNA]</scope>
</reference>
<protein>
    <submittedName>
        <fullName evidence="1">Uncharacterized protein</fullName>
    </submittedName>
</protein>
<sequence length="102" mass="11374">MATRSKSFEAKYPGKCAMASCRKPIHKGDMVLYVNDRIAHESCCPIGGLGPYDSTPDLPGDWHGDTDYEITRVEGDYIVTGRRNHEKPCKKCFLIHAGEECP</sequence>